<feature type="compositionally biased region" description="Low complexity" evidence="1">
    <location>
        <begin position="375"/>
        <end position="386"/>
    </location>
</feature>
<dbReference type="AlphaFoldDB" id="A0A0K6FKP1"/>
<evidence type="ECO:0000256" key="1">
    <source>
        <dbReference type="SAM" id="MobiDB-lite"/>
    </source>
</evidence>
<accession>A0A0K6FKP1</accession>
<dbReference type="Proteomes" id="UP000044841">
    <property type="component" value="Unassembled WGS sequence"/>
</dbReference>
<sequence length="669" mass="74652">MAASDDIYFDYYSLDSLSSKWDTKPPLPKRRIQIIPPNAIDTKSSSLGGPPVYDPSSMSHTQQKLFKQKLLYVAPLGYYALRTLRPWCFGIDADDKALSSWVTVSTAEGDERVNLGDIIAPWAKGDISLLDPATWAFLIRLYNGLPEHYSRYKLALNDPYLPMLSAIPSTANFSIITVLDLSGCDDLHDSNISQLKILTSLNLMSTLLLQEPGPLRLQSWSLRNCADVTNRSIESLGYFPMLCLLDLRGTKVEPHRSMYRLLSWNCDLIPPQEHFDFFWPQPQFGIPALIQDLKSTAYSITAVSHESDEKLQRPWIVHIDRQYPSDWGLRRRPHWERAPSNNHLPWYQDSYDSDEYYSDGYSDMDMFETGGPLMDGDSFGSGSDSAESFDEAEAEISPDEFDPSSPLEPASSIFEGDENSTSTSSRVDPTSTNVRMNEAASSGTSDSNALLSRPVVPAAASQLSSTELDRLVAEIAAHESAGPAPGVPNFYNPRVQAELAPPKVRKRRRRYSSASSESYDSDEEREKEKNMEAELRRRRMEAISNNDWQLMLLREPPEWCEIGTLVTTVRTWKQSRSQNVPAQRDLSVAKKRKVDTSGPVAMWAHIRASRPSGPPNPHKANTPSSGTSTQIRPPVAQASSSTLGGQAPARRATLGRAPRPPGTIVRKPR</sequence>
<protein>
    <submittedName>
        <fullName evidence="2">Uncharacterized protein</fullName>
    </submittedName>
</protein>
<feature type="region of interest" description="Disordered" evidence="1">
    <location>
        <begin position="480"/>
        <end position="529"/>
    </location>
</feature>
<name>A0A0K6FKP1_9AGAM</name>
<dbReference type="SUPFAM" id="SSF52047">
    <property type="entry name" value="RNI-like"/>
    <property type="match status" value="1"/>
</dbReference>
<feature type="compositionally biased region" description="Polar residues" evidence="1">
    <location>
        <begin position="619"/>
        <end position="644"/>
    </location>
</feature>
<evidence type="ECO:0000313" key="2">
    <source>
        <dbReference type="EMBL" id="CUA66820.1"/>
    </source>
</evidence>
<feature type="compositionally biased region" description="Acidic residues" evidence="1">
    <location>
        <begin position="387"/>
        <end position="402"/>
    </location>
</feature>
<feature type="region of interest" description="Disordered" evidence="1">
    <location>
        <begin position="573"/>
        <end position="593"/>
    </location>
</feature>
<dbReference type="Gene3D" id="3.80.10.10">
    <property type="entry name" value="Ribonuclease Inhibitor"/>
    <property type="match status" value="1"/>
</dbReference>
<proteinExistence type="predicted"/>
<feature type="region of interest" description="Disordered" evidence="1">
    <location>
        <begin position="607"/>
        <end position="669"/>
    </location>
</feature>
<evidence type="ECO:0000313" key="3">
    <source>
        <dbReference type="Proteomes" id="UP000044841"/>
    </source>
</evidence>
<dbReference type="EMBL" id="CYGV01000001">
    <property type="protein sequence ID" value="CUA66820.1"/>
    <property type="molecule type" value="Genomic_DNA"/>
</dbReference>
<reference evidence="2 3" key="1">
    <citation type="submission" date="2015-07" db="EMBL/GenBank/DDBJ databases">
        <authorList>
            <person name="Noorani M."/>
        </authorList>
    </citation>
    <scope>NUCLEOTIDE SEQUENCE [LARGE SCALE GENOMIC DNA]</scope>
    <source>
        <strain evidence="2">BBA 69670</strain>
    </source>
</reference>
<dbReference type="InterPro" id="IPR032675">
    <property type="entry name" value="LRR_dom_sf"/>
</dbReference>
<organism evidence="2 3">
    <name type="scientific">Rhizoctonia solani</name>
    <dbReference type="NCBI Taxonomy" id="456999"/>
    <lineage>
        <taxon>Eukaryota</taxon>
        <taxon>Fungi</taxon>
        <taxon>Dikarya</taxon>
        <taxon>Basidiomycota</taxon>
        <taxon>Agaricomycotina</taxon>
        <taxon>Agaricomycetes</taxon>
        <taxon>Cantharellales</taxon>
        <taxon>Ceratobasidiaceae</taxon>
        <taxon>Rhizoctonia</taxon>
    </lineage>
</organism>
<keyword evidence="3" id="KW-1185">Reference proteome</keyword>
<feature type="compositionally biased region" description="Polar residues" evidence="1">
    <location>
        <begin position="419"/>
        <end position="449"/>
    </location>
</feature>
<feature type="region of interest" description="Disordered" evidence="1">
    <location>
        <begin position="368"/>
        <end position="449"/>
    </location>
</feature>
<gene>
    <name evidence="2" type="ORF">RSOLAG22IIIB_00268</name>
</gene>